<keyword evidence="1" id="KW-0812">Transmembrane</keyword>
<protein>
    <submittedName>
        <fullName evidence="2">Uncharacterized protein</fullName>
    </submittedName>
</protein>
<gene>
    <name evidence="2" type="ORF">THAOC_04145</name>
</gene>
<evidence type="ECO:0000313" key="2">
    <source>
        <dbReference type="EMBL" id="EJK74191.1"/>
    </source>
</evidence>
<name>K0TJX4_THAOC</name>
<comment type="caution">
    <text evidence="2">The sequence shown here is derived from an EMBL/GenBank/DDBJ whole genome shotgun (WGS) entry which is preliminary data.</text>
</comment>
<feature type="non-terminal residue" evidence="2">
    <location>
        <position position="1"/>
    </location>
</feature>
<organism evidence="2 3">
    <name type="scientific">Thalassiosira oceanica</name>
    <name type="common">Marine diatom</name>
    <dbReference type="NCBI Taxonomy" id="159749"/>
    <lineage>
        <taxon>Eukaryota</taxon>
        <taxon>Sar</taxon>
        <taxon>Stramenopiles</taxon>
        <taxon>Ochrophyta</taxon>
        <taxon>Bacillariophyta</taxon>
        <taxon>Coscinodiscophyceae</taxon>
        <taxon>Thalassiosirophycidae</taxon>
        <taxon>Thalassiosirales</taxon>
        <taxon>Thalassiosiraceae</taxon>
        <taxon>Thalassiosira</taxon>
    </lineage>
</organism>
<keyword evidence="1" id="KW-1133">Transmembrane helix</keyword>
<keyword evidence="3" id="KW-1185">Reference proteome</keyword>
<reference evidence="2 3" key="1">
    <citation type="journal article" date="2012" name="Genome Biol.">
        <title>Genome and low-iron response of an oceanic diatom adapted to chronic iron limitation.</title>
        <authorList>
            <person name="Lommer M."/>
            <person name="Specht M."/>
            <person name="Roy A.S."/>
            <person name="Kraemer L."/>
            <person name="Andreson R."/>
            <person name="Gutowska M.A."/>
            <person name="Wolf J."/>
            <person name="Bergner S.V."/>
            <person name="Schilhabel M.B."/>
            <person name="Klostermeier U.C."/>
            <person name="Beiko R.G."/>
            <person name="Rosenstiel P."/>
            <person name="Hippler M."/>
            <person name="Laroche J."/>
        </authorList>
    </citation>
    <scope>NUCLEOTIDE SEQUENCE [LARGE SCALE GENOMIC DNA]</scope>
    <source>
        <strain evidence="2 3">CCMP1005</strain>
    </source>
</reference>
<dbReference type="AlphaFoldDB" id="K0TJX4"/>
<keyword evidence="1" id="KW-0472">Membrane</keyword>
<accession>K0TJX4</accession>
<evidence type="ECO:0000313" key="3">
    <source>
        <dbReference type="Proteomes" id="UP000266841"/>
    </source>
</evidence>
<proteinExistence type="predicted"/>
<feature type="transmembrane region" description="Helical" evidence="1">
    <location>
        <begin position="118"/>
        <end position="138"/>
    </location>
</feature>
<dbReference type="Proteomes" id="UP000266841">
    <property type="component" value="Unassembled WGS sequence"/>
</dbReference>
<dbReference type="EMBL" id="AGNL01003875">
    <property type="protein sequence ID" value="EJK74191.1"/>
    <property type="molecule type" value="Genomic_DNA"/>
</dbReference>
<evidence type="ECO:0000256" key="1">
    <source>
        <dbReference type="SAM" id="Phobius"/>
    </source>
</evidence>
<sequence length="183" mass="20142">SVLGSDQFLVGDAGDEKGESSHVFAVTAGDDGQLIAPGIDLSVACPGRRRSASGSSNQQEPFEPRNIINKWWLYPVRGWYDVESCYVAVGAESPSPRAESRFVRACWLDSSCLRQLDLIWFVLGLMSLFFFLLTLLTLQDSAAAVPYGTICTQQLKLRSSITQPQEGSTQLDRPSLLDHILMN</sequence>